<keyword evidence="13" id="KW-1185">Reference proteome</keyword>
<feature type="compositionally biased region" description="Polar residues" evidence="9">
    <location>
        <begin position="1049"/>
        <end position="1062"/>
    </location>
</feature>
<feature type="transmembrane region" description="Helical" evidence="10">
    <location>
        <begin position="551"/>
        <end position="571"/>
    </location>
</feature>
<keyword evidence="6 10" id="KW-0812">Transmembrane</keyword>
<evidence type="ECO:0000313" key="12">
    <source>
        <dbReference type="EMBL" id="SOD92164.1"/>
    </source>
</evidence>
<keyword evidence="5" id="KW-0997">Cell inner membrane</keyword>
<protein>
    <submittedName>
        <fullName evidence="12">Hydrophobic/amphiphilic exporter-1, HAE1 family</fullName>
    </submittedName>
</protein>
<dbReference type="Gene3D" id="3.30.2090.10">
    <property type="entry name" value="Multidrug efflux transporter AcrB TolC docking domain, DN and DC subdomains"/>
    <property type="match status" value="2"/>
</dbReference>
<evidence type="ECO:0000256" key="9">
    <source>
        <dbReference type="SAM" id="MobiDB-lite"/>
    </source>
</evidence>
<feature type="transmembrane region" description="Helical" evidence="10">
    <location>
        <begin position="989"/>
        <end position="1008"/>
    </location>
</feature>
<dbReference type="PROSITE" id="PS50156">
    <property type="entry name" value="SSD"/>
    <property type="match status" value="1"/>
</dbReference>
<dbReference type="GO" id="GO:0005886">
    <property type="term" value="C:plasma membrane"/>
    <property type="evidence" value="ECO:0007669"/>
    <property type="project" value="UniProtKB-SubCell"/>
</dbReference>
<dbReference type="Gene3D" id="1.20.1640.10">
    <property type="entry name" value="Multidrug efflux transporter AcrB transmembrane domain"/>
    <property type="match status" value="2"/>
</dbReference>
<reference evidence="13" key="1">
    <citation type="submission" date="2017-09" db="EMBL/GenBank/DDBJ databases">
        <authorList>
            <person name="Varghese N."/>
            <person name="Submissions S."/>
        </authorList>
    </citation>
    <scope>NUCLEOTIDE SEQUENCE [LARGE SCALE GENOMIC DNA]</scope>
    <source>
        <strain evidence="13">DSM 29961</strain>
    </source>
</reference>
<dbReference type="InterPro" id="IPR001036">
    <property type="entry name" value="Acrflvin-R"/>
</dbReference>
<dbReference type="OrthoDB" id="9758234at2"/>
<feature type="transmembrane region" description="Helical" evidence="10">
    <location>
        <begin position="394"/>
        <end position="415"/>
    </location>
</feature>
<feature type="transmembrane region" description="Helical" evidence="10">
    <location>
        <begin position="907"/>
        <end position="929"/>
    </location>
</feature>
<feature type="transmembrane region" description="Helical" evidence="10">
    <location>
        <begin position="472"/>
        <end position="499"/>
    </location>
</feature>
<keyword evidence="7 10" id="KW-1133">Transmembrane helix</keyword>
<dbReference type="Gene3D" id="3.30.70.1430">
    <property type="entry name" value="Multidrug efflux transporter AcrB pore domain"/>
    <property type="match status" value="2"/>
</dbReference>
<evidence type="ECO:0000256" key="3">
    <source>
        <dbReference type="ARBA" id="ARBA00022448"/>
    </source>
</evidence>
<dbReference type="SUPFAM" id="SSF82714">
    <property type="entry name" value="Multidrug efflux transporter AcrB TolC docking domain, DN and DC subdomains"/>
    <property type="match status" value="2"/>
</dbReference>
<evidence type="ECO:0000256" key="8">
    <source>
        <dbReference type="ARBA" id="ARBA00023136"/>
    </source>
</evidence>
<feature type="domain" description="SSD" evidence="11">
    <location>
        <begin position="372"/>
        <end position="497"/>
    </location>
</feature>
<dbReference type="AlphaFoldDB" id="A0A286GAX4"/>
<feature type="transmembrane region" description="Helical" evidence="10">
    <location>
        <begin position="883"/>
        <end position="900"/>
    </location>
</feature>
<evidence type="ECO:0000256" key="5">
    <source>
        <dbReference type="ARBA" id="ARBA00022519"/>
    </source>
</evidence>
<evidence type="ECO:0000313" key="13">
    <source>
        <dbReference type="Proteomes" id="UP000219452"/>
    </source>
</evidence>
<feature type="transmembrane region" description="Helical" evidence="10">
    <location>
        <begin position="368"/>
        <end position="388"/>
    </location>
</feature>
<evidence type="ECO:0000256" key="4">
    <source>
        <dbReference type="ARBA" id="ARBA00022475"/>
    </source>
</evidence>
<dbReference type="InterPro" id="IPR027463">
    <property type="entry name" value="AcrB_DN_DC_subdom"/>
</dbReference>
<dbReference type="NCBIfam" id="TIGR00915">
    <property type="entry name" value="2A0602"/>
    <property type="match status" value="1"/>
</dbReference>
<organism evidence="12 13">
    <name type="scientific">Spirosoma fluviale</name>
    <dbReference type="NCBI Taxonomy" id="1597977"/>
    <lineage>
        <taxon>Bacteria</taxon>
        <taxon>Pseudomonadati</taxon>
        <taxon>Bacteroidota</taxon>
        <taxon>Cytophagia</taxon>
        <taxon>Cytophagales</taxon>
        <taxon>Cytophagaceae</taxon>
        <taxon>Spirosoma</taxon>
    </lineage>
</organism>
<dbReference type="GO" id="GO:0009636">
    <property type="term" value="P:response to toxic substance"/>
    <property type="evidence" value="ECO:0007669"/>
    <property type="project" value="UniProtKB-ARBA"/>
</dbReference>
<dbReference type="SUPFAM" id="SSF82866">
    <property type="entry name" value="Multidrug efflux transporter AcrB transmembrane domain"/>
    <property type="match status" value="2"/>
</dbReference>
<feature type="transmembrane region" description="Helical" evidence="10">
    <location>
        <begin position="436"/>
        <end position="460"/>
    </location>
</feature>
<dbReference type="Gene3D" id="3.30.70.1320">
    <property type="entry name" value="Multidrug efflux transporter AcrB pore domain like"/>
    <property type="match status" value="1"/>
</dbReference>
<dbReference type="InterPro" id="IPR000731">
    <property type="entry name" value="SSD"/>
</dbReference>
<dbReference type="GO" id="GO:0042910">
    <property type="term" value="F:xenobiotic transmembrane transporter activity"/>
    <property type="evidence" value="ECO:0007669"/>
    <property type="project" value="TreeGrafter"/>
</dbReference>
<evidence type="ECO:0000256" key="6">
    <source>
        <dbReference type="ARBA" id="ARBA00022692"/>
    </source>
</evidence>
<sequence length="1072" mass="116395">MFAKFIDRPVLAIVISVMITLLGLLALTQLPMTQFPAIAPPEVNVTTEYTGANAETSVKAVITPLERAINGVPGMKYMSSDAGNDGVSVIQIIFDIGTDPDVAAVNVQNRVAAVMAELPSEVIKNGVKIAKEENSMLMYLNVFSSNDALDEKFLYNFADINVLAELKRIKGVGFADIMGAKEYAMRIWLKPDRMLAYNIAADEVVESLQNQNVEAAPGKLGESSEKKGQALQYVLKYTGKYTTEAEYGNIPLKANPNGELLRLKDVADIEFSTTYYDVVSKFDGRPSAAIMLKQLPGSNASQVIADIKTRMAELKQSSFPAGVDYEMSYDVSRFLDASIHEVIKTLIEAFLLVALVVFLFLQDWRSTLIPAIAVPVSLVGTFFFMQLFGFSINLITLFALVLAIGIVVDDSIVVVEAVHAKMEKEGLSPWEAAKAAIGEIGGAVVAITLVMVAVFVPVTFLSGPVGIFFRQFAVTMAVAILISALNALTLSPALCALILKHSPSHDGHGVPKKPNAARGLINRFFAGFNARYESLAGRYGRLLELIINRRVVTFGVLAAFCVGIWGTSSLVPSGFIPNDDQGTFYASITTPAGSTLERTRAVVDQIQQAAKGIPAIKSVSSLAGTNVLSDGTGATYGTCLINLKDWDQRAESVEDVTEALTQRTRHIKDAKIEFFPPPAVPGYGNASGFELRLLDKTGKSDYKKLETVTQQFMKDLVARPEIENAFTIYDASFPQYMLYVDPDKAAQKNVSVARAMQTLQTLIGSEYATNFIRFGQMYKVMVQALPEYRAQLDDLLKLYVKNDEGEMVPFSAFMRVERVYGMEQVTRLNMYPSAELNGEASPGFSSGSAIKAIQEVAATKLPKGYDIDWAGISRDEVQTGNQAVYIFLICLVFVYLILAAQYESFLLPLPVILSLPTGIFGAFFFLWVMGLENNIYAQIAMVMLIGLLGKNAILIVEFANQRRSEGMTVVRAAIEGAVARLRPILMTSFAFIAGLIPLCVATGAGAVGNRTIGTAAAGGMLMGTLFGLVIIPGLYVVFAGLTGRFTKPRQAQQPPSSVSSKTKTNREVLEKA</sequence>
<feature type="region of interest" description="Disordered" evidence="9">
    <location>
        <begin position="1049"/>
        <end position="1072"/>
    </location>
</feature>
<dbReference type="PANTHER" id="PTHR32063">
    <property type="match status" value="1"/>
</dbReference>
<evidence type="ECO:0000256" key="7">
    <source>
        <dbReference type="ARBA" id="ARBA00022989"/>
    </source>
</evidence>
<dbReference type="RefSeq" id="WP_097127482.1">
    <property type="nucleotide sequence ID" value="NZ_OCNH01000003.1"/>
</dbReference>
<proteinExistence type="inferred from homology"/>
<feature type="transmembrane region" description="Helical" evidence="10">
    <location>
        <begin position="935"/>
        <end position="956"/>
    </location>
</feature>
<dbReference type="PRINTS" id="PR00702">
    <property type="entry name" value="ACRIFLAVINRP"/>
</dbReference>
<feature type="transmembrane region" description="Helical" evidence="10">
    <location>
        <begin position="342"/>
        <end position="361"/>
    </location>
</feature>
<keyword evidence="8 10" id="KW-0472">Membrane</keyword>
<dbReference type="PANTHER" id="PTHR32063:SF9">
    <property type="entry name" value="SIMILAR TO MULTIDRUG RESISTANCE PROTEIN MEXB"/>
    <property type="match status" value="1"/>
</dbReference>
<evidence type="ECO:0000259" key="11">
    <source>
        <dbReference type="PROSITE" id="PS50156"/>
    </source>
</evidence>
<dbReference type="EMBL" id="OCNH01000003">
    <property type="protein sequence ID" value="SOD92164.1"/>
    <property type="molecule type" value="Genomic_DNA"/>
</dbReference>
<feature type="transmembrane region" description="Helical" evidence="10">
    <location>
        <begin position="1020"/>
        <end position="1041"/>
    </location>
</feature>
<dbReference type="Pfam" id="PF00873">
    <property type="entry name" value="ACR_tran"/>
    <property type="match status" value="1"/>
</dbReference>
<dbReference type="GO" id="GO:0015562">
    <property type="term" value="F:efflux transmembrane transporter activity"/>
    <property type="evidence" value="ECO:0007669"/>
    <property type="project" value="InterPro"/>
</dbReference>
<keyword evidence="3" id="KW-0813">Transport</keyword>
<evidence type="ECO:0000256" key="10">
    <source>
        <dbReference type="SAM" id="Phobius"/>
    </source>
</evidence>
<dbReference type="SUPFAM" id="SSF82693">
    <property type="entry name" value="Multidrug efflux transporter AcrB pore domain, PN1, PN2, PC1 and PC2 subdomains"/>
    <property type="match status" value="4"/>
</dbReference>
<evidence type="ECO:0000256" key="1">
    <source>
        <dbReference type="ARBA" id="ARBA00004429"/>
    </source>
</evidence>
<name>A0A286GAX4_9BACT</name>
<dbReference type="FunFam" id="1.20.1640.10:FF:000001">
    <property type="entry name" value="Efflux pump membrane transporter"/>
    <property type="match status" value="1"/>
</dbReference>
<comment type="subcellular location">
    <subcellularLocation>
        <location evidence="1">Cell inner membrane</location>
        <topology evidence="1">Multi-pass membrane protein</topology>
    </subcellularLocation>
</comment>
<dbReference type="InterPro" id="IPR004764">
    <property type="entry name" value="MdtF-like"/>
</dbReference>
<gene>
    <name evidence="12" type="ORF">SAMN06269250_3834</name>
</gene>
<evidence type="ECO:0000256" key="2">
    <source>
        <dbReference type="ARBA" id="ARBA00010942"/>
    </source>
</evidence>
<dbReference type="Proteomes" id="UP000219452">
    <property type="component" value="Unassembled WGS sequence"/>
</dbReference>
<accession>A0A286GAX4</accession>
<dbReference type="Gene3D" id="3.30.70.1440">
    <property type="entry name" value="Multidrug efflux transporter AcrB pore domain"/>
    <property type="match status" value="1"/>
</dbReference>
<comment type="similarity">
    <text evidence="2">Belongs to the resistance-nodulation-cell division (RND) (TC 2.A.6) family.</text>
</comment>
<keyword evidence="4" id="KW-1003">Cell membrane</keyword>